<evidence type="ECO:0000256" key="11">
    <source>
        <dbReference type="ARBA" id="ARBA00023316"/>
    </source>
</evidence>
<evidence type="ECO:0000256" key="16">
    <source>
        <dbReference type="RuleBase" id="RU361153"/>
    </source>
</evidence>
<dbReference type="GO" id="GO:0004338">
    <property type="term" value="F:glucan exo-1,3-beta-glucosidase activity"/>
    <property type="evidence" value="ECO:0007669"/>
    <property type="project" value="UniProtKB-EC"/>
</dbReference>
<dbReference type="GO" id="GO:0005886">
    <property type="term" value="C:plasma membrane"/>
    <property type="evidence" value="ECO:0007669"/>
    <property type="project" value="UniProtKB-SubCell"/>
</dbReference>
<dbReference type="GeneID" id="17254975"/>
<dbReference type="RefSeq" id="XP_005761233.1">
    <property type="nucleotide sequence ID" value="XM_005761176.1"/>
</dbReference>
<keyword evidence="10 16" id="KW-0326">Glycosidase</keyword>
<evidence type="ECO:0000256" key="9">
    <source>
        <dbReference type="ARBA" id="ARBA00023180"/>
    </source>
</evidence>
<accession>A0A0D3IC19</accession>
<protein>
    <recommendedName>
        <fullName evidence="14">glucan 1,3-beta-glucosidase</fullName>
        <ecNumber evidence="14">3.2.1.58</ecNumber>
    </recommendedName>
    <alternativeName>
        <fullName evidence="15">Exo-1,3-beta-glucanase D</fullName>
    </alternativeName>
</protein>
<dbReference type="EnsemblProtists" id="EOD08804">
    <property type="protein sequence ID" value="EOD08804"/>
    <property type="gene ID" value="EMIHUDRAFT_217059"/>
</dbReference>
<evidence type="ECO:0000256" key="8">
    <source>
        <dbReference type="ARBA" id="ARBA00023136"/>
    </source>
</evidence>
<reference evidence="19" key="2">
    <citation type="submission" date="2024-10" db="UniProtKB">
        <authorList>
            <consortium name="EnsemblProtists"/>
        </authorList>
    </citation>
    <scope>IDENTIFICATION</scope>
</reference>
<dbReference type="GO" id="GO:0009986">
    <property type="term" value="C:cell surface"/>
    <property type="evidence" value="ECO:0007669"/>
    <property type="project" value="TreeGrafter"/>
</dbReference>
<dbReference type="GO" id="GO:0071555">
    <property type="term" value="P:cell wall organization"/>
    <property type="evidence" value="ECO:0007669"/>
    <property type="project" value="UniProtKB-KW"/>
</dbReference>
<comment type="catalytic activity">
    <reaction evidence="12">
        <text>Successive hydrolysis of beta-D-glucose units from the non-reducing ends of (1-&gt;3)-beta-D-glucans, releasing alpha-glucose.</text>
        <dbReference type="EC" id="3.2.1.58"/>
    </reaction>
</comment>
<evidence type="ECO:0000256" key="15">
    <source>
        <dbReference type="ARBA" id="ARBA00041260"/>
    </source>
</evidence>
<evidence type="ECO:0000256" key="17">
    <source>
        <dbReference type="SAM" id="Phobius"/>
    </source>
</evidence>
<evidence type="ECO:0000256" key="3">
    <source>
        <dbReference type="ARBA" id="ARBA00022475"/>
    </source>
</evidence>
<dbReference type="Proteomes" id="UP000013827">
    <property type="component" value="Unassembled WGS sequence"/>
</dbReference>
<proteinExistence type="inferred from homology"/>
<keyword evidence="6" id="KW-0735">Signal-anchor</keyword>
<keyword evidence="20" id="KW-1185">Reference proteome</keyword>
<dbReference type="STRING" id="2903.R1DJC2"/>
<reference evidence="20" key="1">
    <citation type="journal article" date="2013" name="Nature">
        <title>Pan genome of the phytoplankton Emiliania underpins its global distribution.</title>
        <authorList>
            <person name="Read B.A."/>
            <person name="Kegel J."/>
            <person name="Klute M.J."/>
            <person name="Kuo A."/>
            <person name="Lefebvre S.C."/>
            <person name="Maumus F."/>
            <person name="Mayer C."/>
            <person name="Miller J."/>
            <person name="Monier A."/>
            <person name="Salamov A."/>
            <person name="Young J."/>
            <person name="Aguilar M."/>
            <person name="Claverie J.M."/>
            <person name="Frickenhaus S."/>
            <person name="Gonzalez K."/>
            <person name="Herman E.K."/>
            <person name="Lin Y.C."/>
            <person name="Napier J."/>
            <person name="Ogata H."/>
            <person name="Sarno A.F."/>
            <person name="Shmutz J."/>
            <person name="Schroeder D."/>
            <person name="de Vargas C."/>
            <person name="Verret F."/>
            <person name="von Dassow P."/>
            <person name="Valentin K."/>
            <person name="Van de Peer Y."/>
            <person name="Wheeler G."/>
            <person name="Dacks J.B."/>
            <person name="Delwiche C.F."/>
            <person name="Dyhrman S.T."/>
            <person name="Glockner G."/>
            <person name="John U."/>
            <person name="Richards T."/>
            <person name="Worden A.Z."/>
            <person name="Zhang X."/>
            <person name="Grigoriev I.V."/>
            <person name="Allen A.E."/>
            <person name="Bidle K."/>
            <person name="Borodovsky M."/>
            <person name="Bowler C."/>
            <person name="Brownlee C."/>
            <person name="Cock J.M."/>
            <person name="Elias M."/>
            <person name="Gladyshev V.N."/>
            <person name="Groth M."/>
            <person name="Guda C."/>
            <person name="Hadaegh A."/>
            <person name="Iglesias-Rodriguez M.D."/>
            <person name="Jenkins J."/>
            <person name="Jones B.M."/>
            <person name="Lawson T."/>
            <person name="Leese F."/>
            <person name="Lindquist E."/>
            <person name="Lobanov A."/>
            <person name="Lomsadze A."/>
            <person name="Malik S.B."/>
            <person name="Marsh M.E."/>
            <person name="Mackinder L."/>
            <person name="Mock T."/>
            <person name="Mueller-Roeber B."/>
            <person name="Pagarete A."/>
            <person name="Parker M."/>
            <person name="Probert I."/>
            <person name="Quesneville H."/>
            <person name="Raines C."/>
            <person name="Rensing S.A."/>
            <person name="Riano-Pachon D.M."/>
            <person name="Richier S."/>
            <person name="Rokitta S."/>
            <person name="Shiraiwa Y."/>
            <person name="Soanes D.M."/>
            <person name="van der Giezen M."/>
            <person name="Wahlund T.M."/>
            <person name="Williams B."/>
            <person name="Wilson W."/>
            <person name="Wolfe G."/>
            <person name="Wurch L.L."/>
        </authorList>
    </citation>
    <scope>NUCLEOTIDE SEQUENCE</scope>
</reference>
<dbReference type="PaxDb" id="2903-EOD08804"/>
<feature type="transmembrane region" description="Helical" evidence="17">
    <location>
        <begin position="305"/>
        <end position="325"/>
    </location>
</feature>
<keyword evidence="5 16" id="KW-0378">Hydrolase</keyword>
<keyword evidence="11" id="KW-0961">Cell wall biogenesis/degradation</keyword>
<dbReference type="HOGENOM" id="CLU_687808_0_0_1"/>
<dbReference type="InterPro" id="IPR050386">
    <property type="entry name" value="Glycosyl_hydrolase_5"/>
</dbReference>
<evidence type="ECO:0000256" key="12">
    <source>
        <dbReference type="ARBA" id="ARBA00036824"/>
    </source>
</evidence>
<evidence type="ECO:0000256" key="1">
    <source>
        <dbReference type="ARBA" id="ARBA00004401"/>
    </source>
</evidence>
<dbReference type="Pfam" id="PF00150">
    <property type="entry name" value="Cellulase"/>
    <property type="match status" value="1"/>
</dbReference>
<feature type="domain" description="Glycoside hydrolase family 5" evidence="18">
    <location>
        <begin position="156"/>
        <end position="347"/>
    </location>
</feature>
<evidence type="ECO:0000256" key="4">
    <source>
        <dbReference type="ARBA" id="ARBA00022692"/>
    </source>
</evidence>
<comment type="similarity">
    <text evidence="2 16">Belongs to the glycosyl hydrolase 5 (cellulase A) family.</text>
</comment>
<dbReference type="KEGG" id="ehx:EMIHUDRAFT_217059"/>
<sequence length="401" mass="43115">MGGEPLLPAASEPSATARERGYARLTDAQKSAPHRSNVAGRAFLLGCAALALLLVVLALLARLAAWNRRDVVAEAWMERHTPLYGVNVGGWLVLEKWLCGTTSLRTKCCGEVASPYSAAAAGDSEDEFSLTARLRAADELDAIDAFRSARVSSVDFEAMASAGVTAVRVPFPWWVAREPAPPGSEAWREGAGGYHVGRGIELLDQVVSNAERHSLSLLLELHAAPGGQSGRQTTGRSDPTWEPSRFDADGALSALRLVATRYNSSRSVVAISPLNEPELPNEVLLPYYKRAYETVRGSGMRAGQVAFVLQLYGLGAIFSLGWAALDSPEGLPAARYPNIIFDLHLYYGVLVPPFPALFDRLASPHFVAGPLVHLESMLLDVGSRPALTGECDAATERWRSP</sequence>
<evidence type="ECO:0000313" key="19">
    <source>
        <dbReference type="EnsemblProtists" id="EOD08804"/>
    </source>
</evidence>
<dbReference type="GO" id="GO:0009251">
    <property type="term" value="P:glucan catabolic process"/>
    <property type="evidence" value="ECO:0007669"/>
    <property type="project" value="TreeGrafter"/>
</dbReference>
<evidence type="ECO:0000256" key="7">
    <source>
        <dbReference type="ARBA" id="ARBA00022989"/>
    </source>
</evidence>
<keyword evidence="8 17" id="KW-0472">Membrane</keyword>
<organism evidence="19 20">
    <name type="scientific">Emiliania huxleyi (strain CCMP1516)</name>
    <dbReference type="NCBI Taxonomy" id="280463"/>
    <lineage>
        <taxon>Eukaryota</taxon>
        <taxon>Haptista</taxon>
        <taxon>Haptophyta</taxon>
        <taxon>Prymnesiophyceae</taxon>
        <taxon>Isochrysidales</taxon>
        <taxon>Noelaerhabdaceae</taxon>
        <taxon>Emiliania</taxon>
    </lineage>
</organism>
<evidence type="ECO:0000256" key="5">
    <source>
        <dbReference type="ARBA" id="ARBA00022801"/>
    </source>
</evidence>
<keyword evidence="7 17" id="KW-1133">Transmembrane helix</keyword>
<feature type="transmembrane region" description="Helical" evidence="17">
    <location>
        <begin position="42"/>
        <end position="61"/>
    </location>
</feature>
<dbReference type="AlphaFoldDB" id="A0A0D3IC19"/>
<dbReference type="Gene3D" id="3.20.20.80">
    <property type="entry name" value="Glycosidases"/>
    <property type="match status" value="1"/>
</dbReference>
<evidence type="ECO:0000256" key="6">
    <source>
        <dbReference type="ARBA" id="ARBA00022968"/>
    </source>
</evidence>
<evidence type="ECO:0000256" key="14">
    <source>
        <dbReference type="ARBA" id="ARBA00038929"/>
    </source>
</evidence>
<keyword evidence="4 17" id="KW-0812">Transmembrane</keyword>
<comment type="subcellular location">
    <subcellularLocation>
        <location evidence="1">Cell membrane</location>
        <topology evidence="1">Single-pass type II membrane protein</topology>
    </subcellularLocation>
</comment>
<dbReference type="InterPro" id="IPR017853">
    <property type="entry name" value="GH"/>
</dbReference>
<dbReference type="PANTHER" id="PTHR31297">
    <property type="entry name" value="GLUCAN ENDO-1,6-BETA-GLUCOSIDASE B"/>
    <property type="match status" value="1"/>
</dbReference>
<keyword evidence="3" id="KW-1003">Cell membrane</keyword>
<evidence type="ECO:0000259" key="18">
    <source>
        <dbReference type="Pfam" id="PF00150"/>
    </source>
</evidence>
<dbReference type="SUPFAM" id="SSF51445">
    <property type="entry name" value="(Trans)glycosidases"/>
    <property type="match status" value="1"/>
</dbReference>
<evidence type="ECO:0000313" key="20">
    <source>
        <dbReference type="Proteomes" id="UP000013827"/>
    </source>
</evidence>
<evidence type="ECO:0000256" key="13">
    <source>
        <dbReference type="ARBA" id="ARBA00037126"/>
    </source>
</evidence>
<keyword evidence="9" id="KW-0325">Glycoprotein</keyword>
<dbReference type="GO" id="GO:0005576">
    <property type="term" value="C:extracellular region"/>
    <property type="evidence" value="ECO:0007669"/>
    <property type="project" value="TreeGrafter"/>
</dbReference>
<dbReference type="InterPro" id="IPR001547">
    <property type="entry name" value="Glyco_hydro_5"/>
</dbReference>
<evidence type="ECO:0000256" key="2">
    <source>
        <dbReference type="ARBA" id="ARBA00005641"/>
    </source>
</evidence>
<name>A0A0D3IC19_EMIH1</name>
<dbReference type="PANTHER" id="PTHR31297:SF34">
    <property type="entry name" value="GLUCAN 1,3-BETA-GLUCOSIDASE 2"/>
    <property type="match status" value="1"/>
</dbReference>
<evidence type="ECO:0000256" key="10">
    <source>
        <dbReference type="ARBA" id="ARBA00023295"/>
    </source>
</evidence>
<dbReference type="EC" id="3.2.1.58" evidence="14"/>
<comment type="function">
    <text evidence="13">Glucosidase involved in the degradation of cellulosic biomass. Active on lichenan.</text>
</comment>